<name>B9G235_ORYSJ</name>
<dbReference type="Proteomes" id="UP000007752">
    <property type="component" value="Chromosome 9"/>
</dbReference>
<reference evidence="2" key="1">
    <citation type="journal article" date="2005" name="PLoS Biol.">
        <title>The genomes of Oryza sativa: a history of duplications.</title>
        <authorList>
            <person name="Yu J."/>
            <person name="Wang J."/>
            <person name="Lin W."/>
            <person name="Li S."/>
            <person name="Li H."/>
            <person name="Zhou J."/>
            <person name="Ni P."/>
            <person name="Dong W."/>
            <person name="Hu S."/>
            <person name="Zeng C."/>
            <person name="Zhang J."/>
            <person name="Zhang Y."/>
            <person name="Li R."/>
            <person name="Xu Z."/>
            <person name="Li S."/>
            <person name="Li X."/>
            <person name="Zheng H."/>
            <person name="Cong L."/>
            <person name="Lin L."/>
            <person name="Yin J."/>
            <person name="Geng J."/>
            <person name="Li G."/>
            <person name="Shi J."/>
            <person name="Liu J."/>
            <person name="Lv H."/>
            <person name="Li J."/>
            <person name="Wang J."/>
            <person name="Deng Y."/>
            <person name="Ran L."/>
            <person name="Shi X."/>
            <person name="Wang X."/>
            <person name="Wu Q."/>
            <person name="Li C."/>
            <person name="Ren X."/>
            <person name="Wang J."/>
            <person name="Wang X."/>
            <person name="Li D."/>
            <person name="Liu D."/>
            <person name="Zhang X."/>
            <person name="Ji Z."/>
            <person name="Zhao W."/>
            <person name="Sun Y."/>
            <person name="Zhang Z."/>
            <person name="Bao J."/>
            <person name="Han Y."/>
            <person name="Dong L."/>
            <person name="Ji J."/>
            <person name="Chen P."/>
            <person name="Wu S."/>
            <person name="Liu J."/>
            <person name="Xiao Y."/>
            <person name="Bu D."/>
            <person name="Tan J."/>
            <person name="Yang L."/>
            <person name="Ye C."/>
            <person name="Zhang J."/>
            <person name="Xu J."/>
            <person name="Zhou Y."/>
            <person name="Yu Y."/>
            <person name="Zhang B."/>
            <person name="Zhuang S."/>
            <person name="Wei H."/>
            <person name="Liu B."/>
            <person name="Lei M."/>
            <person name="Yu H."/>
            <person name="Li Y."/>
            <person name="Xu H."/>
            <person name="Wei S."/>
            <person name="He X."/>
            <person name="Fang L."/>
            <person name="Zhang Z."/>
            <person name="Zhang Y."/>
            <person name="Huang X."/>
            <person name="Su Z."/>
            <person name="Tong W."/>
            <person name="Li J."/>
            <person name="Tong Z."/>
            <person name="Li S."/>
            <person name="Ye J."/>
            <person name="Wang L."/>
            <person name="Fang L."/>
            <person name="Lei T."/>
            <person name="Chen C."/>
            <person name="Chen H."/>
            <person name="Xu Z."/>
            <person name="Li H."/>
            <person name="Huang H."/>
            <person name="Zhang F."/>
            <person name="Xu H."/>
            <person name="Li N."/>
            <person name="Zhao C."/>
            <person name="Li S."/>
            <person name="Dong L."/>
            <person name="Huang Y."/>
            <person name="Li L."/>
            <person name="Xi Y."/>
            <person name="Qi Q."/>
            <person name="Li W."/>
            <person name="Zhang B."/>
            <person name="Hu W."/>
            <person name="Zhang Y."/>
            <person name="Tian X."/>
            <person name="Jiao Y."/>
            <person name="Liang X."/>
            <person name="Jin J."/>
            <person name="Gao L."/>
            <person name="Zheng W."/>
            <person name="Hao B."/>
            <person name="Liu S."/>
            <person name="Wang W."/>
            <person name="Yuan L."/>
            <person name="Cao M."/>
            <person name="McDermott J."/>
            <person name="Samudrala R."/>
            <person name="Wang J."/>
            <person name="Wong G.K."/>
            <person name="Yang H."/>
        </authorList>
    </citation>
    <scope>NUCLEOTIDE SEQUENCE [LARGE SCALE GENOMIC DNA]</scope>
</reference>
<sequence>MGMWKQECYFEPNQVCWHRREEGARKLDGRTRRRSNETLDKFGTFGEESCIPAWRAQHLRQKGEQPATSGAVPGGALTERGTTTVPAEAVLDGAPEEWGTTTAAAGARCGGVWRGVARRHDSECAGPAAVKTRQRRRLVQLWTVATAGIRAKRGGQRMRTERGVRGITRGRRSHRAWGRSGGGIGGMGWRLDEKVDGRVRLDGMISPVGLEG</sequence>
<evidence type="ECO:0000313" key="2">
    <source>
        <dbReference type="EMBL" id="EEE69181.1"/>
    </source>
</evidence>
<gene>
    <name evidence="2" type="ORF">OsJ_28358</name>
</gene>
<protein>
    <submittedName>
        <fullName evidence="2">Uncharacterized protein</fullName>
    </submittedName>
</protein>
<accession>B9G235</accession>
<proteinExistence type="predicted"/>
<dbReference type="EMBL" id="CM000146">
    <property type="protein sequence ID" value="EEE69181.1"/>
    <property type="molecule type" value="Genomic_DNA"/>
</dbReference>
<feature type="region of interest" description="Disordered" evidence="1">
    <location>
        <begin position="60"/>
        <end position="79"/>
    </location>
</feature>
<dbReference type="AlphaFoldDB" id="B9G235"/>
<evidence type="ECO:0000256" key="1">
    <source>
        <dbReference type="SAM" id="MobiDB-lite"/>
    </source>
</evidence>
<organism evidence="2">
    <name type="scientific">Oryza sativa subsp. japonica</name>
    <name type="common">Rice</name>
    <dbReference type="NCBI Taxonomy" id="39947"/>
    <lineage>
        <taxon>Eukaryota</taxon>
        <taxon>Viridiplantae</taxon>
        <taxon>Streptophyta</taxon>
        <taxon>Embryophyta</taxon>
        <taxon>Tracheophyta</taxon>
        <taxon>Spermatophyta</taxon>
        <taxon>Magnoliopsida</taxon>
        <taxon>Liliopsida</taxon>
        <taxon>Poales</taxon>
        <taxon>Poaceae</taxon>
        <taxon>BOP clade</taxon>
        <taxon>Oryzoideae</taxon>
        <taxon>Oryzeae</taxon>
        <taxon>Oryzinae</taxon>
        <taxon>Oryza</taxon>
        <taxon>Oryza sativa</taxon>
    </lineage>
</organism>
<reference evidence="2" key="2">
    <citation type="submission" date="2008-12" db="EMBL/GenBank/DDBJ databases">
        <title>Improved gene annotation of the rice (Oryza sativa) genomes.</title>
        <authorList>
            <person name="Wang J."/>
            <person name="Li R."/>
            <person name="Fan W."/>
            <person name="Huang Q."/>
            <person name="Zhang J."/>
            <person name="Zhou Y."/>
            <person name="Hu Y."/>
            <person name="Zi S."/>
            <person name="Li J."/>
            <person name="Ni P."/>
            <person name="Zheng H."/>
            <person name="Zhang Y."/>
            <person name="Zhao M."/>
            <person name="Hao Q."/>
            <person name="McDermott J."/>
            <person name="Samudrala R."/>
            <person name="Kristiansen K."/>
            <person name="Wong G.K.-S."/>
        </authorList>
    </citation>
    <scope>NUCLEOTIDE SEQUENCE</scope>
</reference>